<gene>
    <name evidence="9" type="primary">trxC</name>
    <name evidence="9" type="ORF">ACFOEW_11185</name>
</gene>
<dbReference type="NCBIfam" id="NF008229">
    <property type="entry name" value="PRK10996.1"/>
    <property type="match status" value="1"/>
</dbReference>
<comment type="caution">
    <text evidence="9">The sequence shown here is derived from an EMBL/GenBank/DDBJ whole genome shotgun (WGS) entry which is preliminary data.</text>
</comment>
<dbReference type="Gene3D" id="3.40.30.10">
    <property type="entry name" value="Glutaredoxin"/>
    <property type="match status" value="1"/>
</dbReference>
<evidence type="ECO:0000256" key="1">
    <source>
        <dbReference type="ARBA" id="ARBA00008987"/>
    </source>
</evidence>
<evidence type="ECO:0000256" key="6">
    <source>
        <dbReference type="ARBA" id="ARBA00023284"/>
    </source>
</evidence>
<dbReference type="PANTHER" id="PTHR45663:SF11">
    <property type="entry name" value="GEO12009P1"/>
    <property type="match status" value="1"/>
</dbReference>
<keyword evidence="10" id="KW-1185">Reference proteome</keyword>
<dbReference type="PROSITE" id="PS51352">
    <property type="entry name" value="THIOREDOXIN_2"/>
    <property type="match status" value="1"/>
</dbReference>
<name>A0ABV7JWQ7_9ALTE</name>
<protein>
    <recommendedName>
        <fullName evidence="7">Thioredoxin</fullName>
    </recommendedName>
</protein>
<dbReference type="PROSITE" id="PS00194">
    <property type="entry name" value="THIOREDOXIN_1"/>
    <property type="match status" value="1"/>
</dbReference>
<dbReference type="Pfam" id="PF00085">
    <property type="entry name" value="Thioredoxin"/>
    <property type="match status" value="1"/>
</dbReference>
<dbReference type="PANTHER" id="PTHR45663">
    <property type="entry name" value="GEO12009P1"/>
    <property type="match status" value="1"/>
</dbReference>
<reference evidence="10" key="1">
    <citation type="journal article" date="2019" name="Int. J. Syst. Evol. Microbiol.">
        <title>The Global Catalogue of Microorganisms (GCM) 10K type strain sequencing project: providing services to taxonomists for standard genome sequencing and annotation.</title>
        <authorList>
            <consortium name="The Broad Institute Genomics Platform"/>
            <consortium name="The Broad Institute Genome Sequencing Center for Infectious Disease"/>
            <person name="Wu L."/>
            <person name="Ma J."/>
        </authorList>
    </citation>
    <scope>NUCLEOTIDE SEQUENCE [LARGE SCALE GENOMIC DNA]</scope>
    <source>
        <strain evidence="10">KCTC 52449</strain>
    </source>
</reference>
<keyword evidence="3" id="KW-0479">Metal-binding</keyword>
<feature type="domain" description="Thioredoxin" evidence="8">
    <location>
        <begin position="14"/>
        <end position="145"/>
    </location>
</feature>
<dbReference type="EMBL" id="JBHRSX010000021">
    <property type="protein sequence ID" value="MFC3202381.1"/>
    <property type="molecule type" value="Genomic_DNA"/>
</dbReference>
<sequence>MMSAIHIVCPHCQGLNRSPAERLSDNPVCGKCKQGLLPAHPVELRQSDFARFIEKSDLPVIVDFWADWCGPCKMMAPAFAQAAQQLQGKAIFAKVDTESNPMLSQQFAIRSIPSLLVFKQGREVSRQAGAMPAGQLIQWAQQVIR</sequence>
<dbReference type="InterPro" id="IPR036249">
    <property type="entry name" value="Thioredoxin-like_sf"/>
</dbReference>
<dbReference type="NCBIfam" id="TIGR01068">
    <property type="entry name" value="thioredoxin"/>
    <property type="match status" value="1"/>
</dbReference>
<keyword evidence="4" id="KW-0249">Electron transport</keyword>
<dbReference type="Proteomes" id="UP001595477">
    <property type="component" value="Unassembled WGS sequence"/>
</dbReference>
<evidence type="ECO:0000256" key="3">
    <source>
        <dbReference type="ARBA" id="ARBA00022723"/>
    </source>
</evidence>
<evidence type="ECO:0000256" key="7">
    <source>
        <dbReference type="NCBIfam" id="TIGR01068"/>
    </source>
</evidence>
<organism evidence="9 10">
    <name type="scientific">Alteromonas oceani</name>
    <dbReference type="NCBI Taxonomy" id="2071609"/>
    <lineage>
        <taxon>Bacteria</taxon>
        <taxon>Pseudomonadati</taxon>
        <taxon>Pseudomonadota</taxon>
        <taxon>Gammaproteobacteria</taxon>
        <taxon>Alteromonadales</taxon>
        <taxon>Alteromonadaceae</taxon>
        <taxon>Alteromonas/Salinimonas group</taxon>
        <taxon>Alteromonas</taxon>
    </lineage>
</organism>
<dbReference type="SUPFAM" id="SSF52833">
    <property type="entry name" value="Thioredoxin-like"/>
    <property type="match status" value="1"/>
</dbReference>
<proteinExistence type="inferred from homology"/>
<evidence type="ECO:0000313" key="10">
    <source>
        <dbReference type="Proteomes" id="UP001595477"/>
    </source>
</evidence>
<evidence type="ECO:0000256" key="5">
    <source>
        <dbReference type="ARBA" id="ARBA00023157"/>
    </source>
</evidence>
<dbReference type="PRINTS" id="PR00421">
    <property type="entry name" value="THIOREDOXIN"/>
</dbReference>
<dbReference type="InterPro" id="IPR017937">
    <property type="entry name" value="Thioredoxin_CS"/>
</dbReference>
<keyword evidence="2" id="KW-0813">Transport</keyword>
<evidence type="ECO:0000313" key="9">
    <source>
        <dbReference type="EMBL" id="MFC3202381.1"/>
    </source>
</evidence>
<keyword evidence="6" id="KW-0676">Redox-active center</keyword>
<comment type="similarity">
    <text evidence="1">Belongs to the thioredoxin family.</text>
</comment>
<dbReference type="RefSeq" id="WP_206427280.1">
    <property type="nucleotide sequence ID" value="NZ_JBHRSX010000021.1"/>
</dbReference>
<dbReference type="Gene3D" id="2.30.30.380">
    <property type="entry name" value="Zn-finger domain of Sec23/24"/>
    <property type="match status" value="1"/>
</dbReference>
<dbReference type="Pfam" id="PF21352">
    <property type="entry name" value="Zn_ribbon_Thio2"/>
    <property type="match status" value="1"/>
</dbReference>
<evidence type="ECO:0000256" key="2">
    <source>
        <dbReference type="ARBA" id="ARBA00022448"/>
    </source>
</evidence>
<keyword evidence="5" id="KW-1015">Disulfide bond</keyword>
<evidence type="ECO:0000259" key="8">
    <source>
        <dbReference type="PROSITE" id="PS51352"/>
    </source>
</evidence>
<dbReference type="InterPro" id="IPR005746">
    <property type="entry name" value="Thioredoxin"/>
</dbReference>
<dbReference type="InterPro" id="IPR049299">
    <property type="entry name" value="Thio2_N"/>
</dbReference>
<evidence type="ECO:0000256" key="4">
    <source>
        <dbReference type="ARBA" id="ARBA00022982"/>
    </source>
</evidence>
<accession>A0ABV7JWQ7</accession>
<dbReference type="InterPro" id="IPR013766">
    <property type="entry name" value="Thioredoxin_domain"/>
</dbReference>
<dbReference type="CDD" id="cd02947">
    <property type="entry name" value="TRX_family"/>
    <property type="match status" value="1"/>
</dbReference>